<protein>
    <submittedName>
        <fullName evidence="1">Uncharacterized protein</fullName>
    </submittedName>
</protein>
<organism evidence="1 2">
    <name type="scientific">Bacteroides uniformis</name>
    <dbReference type="NCBI Taxonomy" id="820"/>
    <lineage>
        <taxon>Bacteria</taxon>
        <taxon>Pseudomonadati</taxon>
        <taxon>Bacteroidota</taxon>
        <taxon>Bacteroidia</taxon>
        <taxon>Bacteroidales</taxon>
        <taxon>Bacteroidaceae</taxon>
        <taxon>Bacteroides</taxon>
    </lineage>
</organism>
<reference evidence="1 2" key="1">
    <citation type="submission" date="2018-08" db="EMBL/GenBank/DDBJ databases">
        <title>A genome reference for cultivated species of the human gut microbiota.</title>
        <authorList>
            <person name="Zou Y."/>
            <person name="Xue W."/>
            <person name="Luo G."/>
        </authorList>
    </citation>
    <scope>NUCLEOTIDE SEQUENCE [LARGE SCALE GENOMIC DNA]</scope>
    <source>
        <strain evidence="1 2">AF14-42</strain>
    </source>
</reference>
<sequence length="922" mass="99900">MARGSGPNPFYVLQPAFTAGEISNAVANRVDLDKYQYALLTAENCYIRPYGPVYRRSGTVYCIATKYADKRCILAGFNFTDDINYLLEIGDQYIRIHRNGEYLGIEIVTPFTESDLEKLRFAQSADVIYITSGSYPVKQLARYSETDWKFGDFEITHAYFEDEVMMDLVESAVYTSPGDYTYTVPKDGRYTIEVAGAGGGGSGVARKASDKQSSGGTGGRGGFYSFDMDLTEGDSFPVTVGAGGKGGAVHYGAGYGNAGGNGGSSSAFGWVAQGGGGATAAYSEEHGAKNGSDGINYGNGGIGGKKGVAYDDNNLSGTDGANGWVTIAFQDNPKVTPSSTTGTVTITSNRPIFNEGLIDGNIRLTHEVESSSVELNLKDNATGTTGAVVVGESWKVISGGTWTGSFQVQKSEDGTTWKEYRKYSATNNFNATESGTVTDTTYLRIEASITSGDLTVTLTALPYTKDGTAKIVSYIDEYNIKAMVNEPFGSTESTTTYAFGAWNSNFGYPKTVCFFQDRLCFGGNNKRPYMVWMSRSGDYPNFGVEKVSGTVTDDSAIAASFISRKQFDILHLIPSVDLLVLTQGNEWIVSGSEVVTPTNITPKMQTTRGCSNCEPLTIGNRIVFVQGRGSTVRDMGYSFETDSYGGMELTILAGQIIKGLSITDSAYKQEPDSIIYFVRSDGTIACLSYIREQEVYAWSRIITDGEFEAVVNIPEGDEDSVYVVVKRVVNGETVRYIERFDNNYDGDAPNDYVMLDCAKKYDMDEATNIVTGLGHLAGNNITVLGDGRVLRNYKVLDDGTVELPIQIKRAVAGLPYIMNIELPNVEIQLQDGTMQGRFKQVSEAILRIENTLGGEVGTEFGNQDAIAYDEFSVTENMKLYSGDKTATPPAGGFDRDGRLCITSTEPYPFNLLSVTRKVTFGG</sequence>
<evidence type="ECO:0000313" key="2">
    <source>
        <dbReference type="Proteomes" id="UP000285343"/>
    </source>
</evidence>
<proteinExistence type="predicted"/>
<gene>
    <name evidence="1" type="ORF">DWW14_20980</name>
</gene>
<name>A0A412X677_BACUN</name>
<dbReference type="AlphaFoldDB" id="A0A412X677"/>
<dbReference type="RefSeq" id="WP_117947959.1">
    <property type="nucleotide sequence ID" value="NZ_QRZC01000040.1"/>
</dbReference>
<comment type="caution">
    <text evidence="1">The sequence shown here is derived from an EMBL/GenBank/DDBJ whole genome shotgun (WGS) entry which is preliminary data.</text>
</comment>
<dbReference type="EMBL" id="QRZC01000040">
    <property type="protein sequence ID" value="RGV36508.1"/>
    <property type="molecule type" value="Genomic_DNA"/>
</dbReference>
<evidence type="ECO:0000313" key="1">
    <source>
        <dbReference type="EMBL" id="RGV36508.1"/>
    </source>
</evidence>
<dbReference type="Proteomes" id="UP000285343">
    <property type="component" value="Unassembled WGS sequence"/>
</dbReference>
<accession>A0A412X677</accession>